<dbReference type="InterPro" id="IPR008939">
    <property type="entry name" value="Lytic_TGlycosylase_superhlx_U"/>
</dbReference>
<evidence type="ECO:0000313" key="5">
    <source>
        <dbReference type="EMBL" id="MDQ9169063.1"/>
    </source>
</evidence>
<dbReference type="Gene3D" id="1.10.1240.20">
    <property type="entry name" value="Lytic transglycosylase, superhelical linker domain"/>
    <property type="match status" value="1"/>
</dbReference>
<evidence type="ECO:0000256" key="2">
    <source>
        <dbReference type="ARBA" id="ARBA00022729"/>
    </source>
</evidence>
<protein>
    <submittedName>
        <fullName evidence="5">Transglycosylase SLT domain-containing protein</fullName>
    </submittedName>
</protein>
<keyword evidence="2" id="KW-0732">Signal</keyword>
<dbReference type="PANTHER" id="PTHR37423">
    <property type="entry name" value="SOLUBLE LYTIC MUREIN TRANSGLYCOSYLASE-RELATED"/>
    <property type="match status" value="1"/>
</dbReference>
<dbReference type="SUPFAM" id="SSF48435">
    <property type="entry name" value="Bacterial muramidases"/>
    <property type="match status" value="1"/>
</dbReference>
<comment type="similarity">
    <text evidence="1">Belongs to the transglycosylase Slt family.</text>
</comment>
<comment type="caution">
    <text evidence="5">The sequence shown here is derived from an EMBL/GenBank/DDBJ whole genome shotgun (WGS) entry which is preliminary data.</text>
</comment>
<dbReference type="Gene3D" id="1.25.20.10">
    <property type="entry name" value="Bacterial muramidases"/>
    <property type="match status" value="1"/>
</dbReference>
<evidence type="ECO:0000259" key="3">
    <source>
        <dbReference type="Pfam" id="PF01464"/>
    </source>
</evidence>
<sequence>MILQGNAHAQKWLSFNSPEDTLFLALREAARRTDSAKAGELATRLGNYSIPSYVDYYRLKPRIDSASPSDIREYLAKYDGHAIADRLRNDWLLELGRTRDWATFDEQYPLFALDDDLQLKCYALASKASKGQNVAEAARLILVSPKDFGEACPTLITTLVQNEQFKAEDVWAQIRLAAENNNVGLARRLAELVNVPDTNIVHAIEKPAFVVARGLGDGQASAELFLIAAGRLARNNLEQAVSAMNSAAQKLTPQQLALGWAQIALQASYKLPPELVDYWRKTDKAPLSLEAHQWKVRAALRAGDWKMVQDGIDAMPPSLRSDTTWIYWLGRALKAQGKPEEAQTLFESIKNQTNFYGQLATEELGQRIAIPPRATPPTQEEVAKAAENQGFKRAFKFLELGLRFEATREWNWQLRKMNERQLLAAAEFARQNNLLDRMVNTSDRTKAEVDFTQRFPAPHIDIMHANTESLGLDKAWVYGLIRQESRFVQVARSHVGASGLMQIMPATAQYVARKIGMNNFNQGLLNDIRTNIMLGTNYLHMVLNALDGSQALATAAYNAGPSRPKSWRATLSRPVEGAIFAETIPFTETRGYVKSVLSNATYYAALFEERSQSLKGRLGMVSPKSPELTELGDMP</sequence>
<dbReference type="InterPro" id="IPR008258">
    <property type="entry name" value="Transglycosylase_SLT_dom_1"/>
</dbReference>
<dbReference type="InterPro" id="IPR037061">
    <property type="entry name" value="Lytic_TGlycoase_superhlx_L_sf"/>
</dbReference>
<proteinExistence type="inferred from homology"/>
<dbReference type="Pfam" id="PF14718">
    <property type="entry name" value="SLT_L"/>
    <property type="match status" value="1"/>
</dbReference>
<name>A0ABU1BJ80_9BURK</name>
<evidence type="ECO:0000313" key="6">
    <source>
        <dbReference type="Proteomes" id="UP001225596"/>
    </source>
</evidence>
<accession>A0ABU1BJ80</accession>
<feature type="domain" description="Lytic transglycosylase superhelical linker" evidence="4">
    <location>
        <begin position="386"/>
        <end position="446"/>
    </location>
</feature>
<dbReference type="PANTHER" id="PTHR37423:SF5">
    <property type="entry name" value="SOLUBLE LYTIC MUREIN TRANSGLYCOSYLASE"/>
    <property type="match status" value="1"/>
</dbReference>
<dbReference type="Gene3D" id="1.10.530.10">
    <property type="match status" value="1"/>
</dbReference>
<reference evidence="5 6" key="1">
    <citation type="submission" date="2023-08" db="EMBL/GenBank/DDBJ databases">
        <title>Oxalobacteraceae gen .nov., isolated from river sludge outside the plant.</title>
        <authorList>
            <person name="Zhao S.Y."/>
        </authorList>
    </citation>
    <scope>NUCLEOTIDE SEQUENCE [LARGE SCALE GENOMIC DNA]</scope>
    <source>
        <strain evidence="5 6">R-40</strain>
    </source>
</reference>
<organism evidence="5 6">
    <name type="scientific">Keguizhuia sedimenti</name>
    <dbReference type="NCBI Taxonomy" id="3064264"/>
    <lineage>
        <taxon>Bacteria</taxon>
        <taxon>Pseudomonadati</taxon>
        <taxon>Pseudomonadota</taxon>
        <taxon>Betaproteobacteria</taxon>
        <taxon>Burkholderiales</taxon>
        <taxon>Oxalobacteraceae</taxon>
        <taxon>Keguizhuia</taxon>
    </lineage>
</organism>
<dbReference type="InterPro" id="IPR023346">
    <property type="entry name" value="Lysozyme-like_dom_sf"/>
</dbReference>
<dbReference type="CDD" id="cd13401">
    <property type="entry name" value="Slt70-like"/>
    <property type="match status" value="1"/>
</dbReference>
<evidence type="ECO:0000256" key="1">
    <source>
        <dbReference type="ARBA" id="ARBA00007734"/>
    </source>
</evidence>
<dbReference type="SUPFAM" id="SSF53955">
    <property type="entry name" value="Lysozyme-like"/>
    <property type="match status" value="1"/>
</dbReference>
<gene>
    <name evidence="5" type="ORF">Q8A64_01430</name>
</gene>
<dbReference type="EMBL" id="JAUYVH010000001">
    <property type="protein sequence ID" value="MDQ9169063.1"/>
    <property type="molecule type" value="Genomic_DNA"/>
</dbReference>
<evidence type="ECO:0000259" key="4">
    <source>
        <dbReference type="Pfam" id="PF14718"/>
    </source>
</evidence>
<dbReference type="Pfam" id="PF01464">
    <property type="entry name" value="SLT"/>
    <property type="match status" value="1"/>
</dbReference>
<dbReference type="Proteomes" id="UP001225596">
    <property type="component" value="Unassembled WGS sequence"/>
</dbReference>
<dbReference type="InterPro" id="IPR012289">
    <property type="entry name" value="Lytic_TGlycosylase_superhlx_L"/>
</dbReference>
<keyword evidence="6" id="KW-1185">Reference proteome</keyword>
<feature type="domain" description="Transglycosylase SLT" evidence="3">
    <location>
        <begin position="465"/>
        <end position="569"/>
    </location>
</feature>